<gene>
    <name evidence="1" type="ORF">EVAR_89757_1</name>
</gene>
<evidence type="ECO:0000313" key="1">
    <source>
        <dbReference type="EMBL" id="GBP61091.1"/>
    </source>
</evidence>
<keyword evidence="2" id="KW-1185">Reference proteome</keyword>
<name>A0A4C1XB41_EUMVA</name>
<dbReference type="OrthoDB" id="7487383at2759"/>
<accession>A0A4C1XB41</accession>
<dbReference type="EMBL" id="BGZK01000804">
    <property type="protein sequence ID" value="GBP61091.1"/>
    <property type="molecule type" value="Genomic_DNA"/>
</dbReference>
<comment type="caution">
    <text evidence="1">The sequence shown here is derived from an EMBL/GenBank/DDBJ whole genome shotgun (WGS) entry which is preliminary data.</text>
</comment>
<proteinExistence type="predicted"/>
<sequence length="127" mass="14038">MKGLALKLSCIEPLQCLNSDHRSVLMRLGSLTGDCSPAIKTITNLQKVSTALEEIDTPISNSIPIDVVLTDGIDNTIGALTNYIRKVVDDSSRTVPANSDRKERPKKIRELIKARQAFRRADKYPTC</sequence>
<evidence type="ECO:0000313" key="2">
    <source>
        <dbReference type="Proteomes" id="UP000299102"/>
    </source>
</evidence>
<protein>
    <submittedName>
        <fullName evidence="1">Uncharacterized protein</fullName>
    </submittedName>
</protein>
<dbReference type="Proteomes" id="UP000299102">
    <property type="component" value="Unassembled WGS sequence"/>
</dbReference>
<organism evidence="1 2">
    <name type="scientific">Eumeta variegata</name>
    <name type="common">Bagworm moth</name>
    <name type="synonym">Eumeta japonica</name>
    <dbReference type="NCBI Taxonomy" id="151549"/>
    <lineage>
        <taxon>Eukaryota</taxon>
        <taxon>Metazoa</taxon>
        <taxon>Ecdysozoa</taxon>
        <taxon>Arthropoda</taxon>
        <taxon>Hexapoda</taxon>
        <taxon>Insecta</taxon>
        <taxon>Pterygota</taxon>
        <taxon>Neoptera</taxon>
        <taxon>Endopterygota</taxon>
        <taxon>Lepidoptera</taxon>
        <taxon>Glossata</taxon>
        <taxon>Ditrysia</taxon>
        <taxon>Tineoidea</taxon>
        <taxon>Psychidae</taxon>
        <taxon>Oiketicinae</taxon>
        <taxon>Eumeta</taxon>
    </lineage>
</organism>
<reference evidence="1 2" key="1">
    <citation type="journal article" date="2019" name="Commun. Biol.">
        <title>The bagworm genome reveals a unique fibroin gene that provides high tensile strength.</title>
        <authorList>
            <person name="Kono N."/>
            <person name="Nakamura H."/>
            <person name="Ohtoshi R."/>
            <person name="Tomita M."/>
            <person name="Numata K."/>
            <person name="Arakawa K."/>
        </authorList>
    </citation>
    <scope>NUCLEOTIDE SEQUENCE [LARGE SCALE GENOMIC DNA]</scope>
</reference>
<dbReference type="AlphaFoldDB" id="A0A4C1XB41"/>